<evidence type="ECO:0000256" key="1">
    <source>
        <dbReference type="SAM" id="MobiDB-lite"/>
    </source>
</evidence>
<gene>
    <name evidence="2" type="ORF">IFJ75_17505</name>
</gene>
<keyword evidence="3" id="KW-1185">Reference proteome</keyword>
<accession>A0A975BZL4</accession>
<feature type="region of interest" description="Disordered" evidence="1">
    <location>
        <begin position="1"/>
        <end position="48"/>
    </location>
</feature>
<dbReference type="KEGG" id="bgoe:IFJ75_17505"/>
<evidence type="ECO:0000313" key="3">
    <source>
        <dbReference type="Proteomes" id="UP000663918"/>
    </source>
</evidence>
<feature type="compositionally biased region" description="Acidic residues" evidence="1">
    <location>
        <begin position="36"/>
        <end position="48"/>
    </location>
</feature>
<dbReference type="AlphaFoldDB" id="A0A975BZL4"/>
<dbReference type="Proteomes" id="UP000663918">
    <property type="component" value="Chromosome"/>
</dbReference>
<reference evidence="2" key="1">
    <citation type="submission" date="2020-09" db="EMBL/GenBank/DDBJ databases">
        <title>Brevundimonas sp. LVF2 isolated from a puddle in Goettingen, Germany.</title>
        <authorList>
            <person name="Friedrich I."/>
            <person name="Klassen A."/>
            <person name="Hannes N."/>
            <person name="Schneider D."/>
            <person name="Hertel R."/>
            <person name="Daniel R."/>
        </authorList>
    </citation>
    <scope>NUCLEOTIDE SEQUENCE</scope>
    <source>
        <strain evidence="2">LVF2</strain>
    </source>
</reference>
<dbReference type="EMBL" id="CP062222">
    <property type="protein sequence ID" value="QTC90993.1"/>
    <property type="molecule type" value="Genomic_DNA"/>
</dbReference>
<evidence type="ECO:0000313" key="2">
    <source>
        <dbReference type="EMBL" id="QTC90993.1"/>
    </source>
</evidence>
<sequence length="48" mass="5085">MADPKTTDPHPGMLGDGTEEQNLGQPGDPSKRITEDEVDEAFGGEEEG</sequence>
<organism evidence="2 3">
    <name type="scientific">Brevundimonas goettingensis</name>
    <dbReference type="NCBI Taxonomy" id="2774190"/>
    <lineage>
        <taxon>Bacteria</taxon>
        <taxon>Pseudomonadati</taxon>
        <taxon>Pseudomonadota</taxon>
        <taxon>Alphaproteobacteria</taxon>
        <taxon>Caulobacterales</taxon>
        <taxon>Caulobacteraceae</taxon>
        <taxon>Brevundimonas</taxon>
    </lineage>
</organism>
<proteinExistence type="predicted"/>
<protein>
    <submittedName>
        <fullName evidence="2">Uncharacterized protein</fullName>
    </submittedName>
</protein>
<name>A0A975BZL4_9CAUL</name>
<dbReference type="RefSeq" id="WP_207869912.1">
    <property type="nucleotide sequence ID" value="NZ_CP062222.1"/>
</dbReference>